<accession>A0ABU1TBR7</accession>
<dbReference type="PANTHER" id="PTHR11695">
    <property type="entry name" value="ALCOHOL DEHYDROGENASE RELATED"/>
    <property type="match status" value="1"/>
</dbReference>
<sequence length="316" mass="34066">MKAIILTENGGTDKLILKEIDKPVIEADEVLIKTSSIGINPVDGFVRQNEAYVKRKLLINPGEQMILGWDVSGTVVEVGDEVTGFKIGDEVFGMVKFPGHAKAYAEYVAAPVSHLAIKPANVSHNEAAAASLAALTAWQALVTYARVKKGDKVLIHSAAGGVGHYAVQIAKYFGAYVIGTGSATSKDFILALGADEFIDYSKEKFEEKVQDADVVLDGIPGDHILRSLDAVKWGGRVVSLLAFFEGENAEKARLKDVQAYRLAVESNGEDMKQIAKLLENGSLRSHISDVFSFEDIPAAHEKVDAGKTRGKIVVEL</sequence>
<dbReference type="CDD" id="cd05289">
    <property type="entry name" value="MDR_like_2"/>
    <property type="match status" value="1"/>
</dbReference>
<dbReference type="InterPro" id="IPR002364">
    <property type="entry name" value="Quin_OxRdtase/zeta-crystal_CS"/>
</dbReference>
<dbReference type="Pfam" id="PF08240">
    <property type="entry name" value="ADH_N"/>
    <property type="match status" value="1"/>
</dbReference>
<comment type="caution">
    <text evidence="3">The sequence shown here is derived from an EMBL/GenBank/DDBJ whole genome shotgun (WGS) entry which is preliminary data.</text>
</comment>
<dbReference type="Gene3D" id="3.90.180.10">
    <property type="entry name" value="Medium-chain alcohol dehydrogenases, catalytic domain"/>
    <property type="match status" value="1"/>
</dbReference>
<dbReference type="InterPro" id="IPR011032">
    <property type="entry name" value="GroES-like_sf"/>
</dbReference>
<dbReference type="Pfam" id="PF13602">
    <property type="entry name" value="ADH_zinc_N_2"/>
    <property type="match status" value="1"/>
</dbReference>
<dbReference type="SMART" id="SM00829">
    <property type="entry name" value="PKS_ER"/>
    <property type="match status" value="1"/>
</dbReference>
<dbReference type="EMBL" id="JAVDUU010000002">
    <property type="protein sequence ID" value="MDR6942724.1"/>
    <property type="molecule type" value="Genomic_DNA"/>
</dbReference>
<dbReference type="InterPro" id="IPR020843">
    <property type="entry name" value="ER"/>
</dbReference>
<evidence type="ECO:0000313" key="3">
    <source>
        <dbReference type="EMBL" id="MDR6942724.1"/>
    </source>
</evidence>
<evidence type="ECO:0000259" key="2">
    <source>
        <dbReference type="SMART" id="SM00829"/>
    </source>
</evidence>
<proteinExistence type="predicted"/>
<dbReference type="InterPro" id="IPR036291">
    <property type="entry name" value="NAD(P)-bd_dom_sf"/>
</dbReference>
<dbReference type="Gene3D" id="3.40.50.720">
    <property type="entry name" value="NAD(P)-binding Rossmann-like Domain"/>
    <property type="match status" value="1"/>
</dbReference>
<name>A0ABU1TBR7_9SPHI</name>
<protein>
    <submittedName>
        <fullName evidence="3">NADPH:quinone reductase-like Zn-dependent oxidoreductase</fullName>
    </submittedName>
</protein>
<dbReference type="InterPro" id="IPR013154">
    <property type="entry name" value="ADH-like_N"/>
</dbReference>
<evidence type="ECO:0000256" key="1">
    <source>
        <dbReference type="ARBA" id="ARBA00023002"/>
    </source>
</evidence>
<keyword evidence="4" id="KW-1185">Reference proteome</keyword>
<dbReference type="InterPro" id="IPR050700">
    <property type="entry name" value="YIM1/Zinc_Alcohol_DH_Fams"/>
</dbReference>
<dbReference type="SUPFAM" id="SSF51735">
    <property type="entry name" value="NAD(P)-binding Rossmann-fold domains"/>
    <property type="match status" value="1"/>
</dbReference>
<dbReference type="Proteomes" id="UP001247620">
    <property type="component" value="Unassembled WGS sequence"/>
</dbReference>
<gene>
    <name evidence="3" type="ORF">J2W55_002566</name>
</gene>
<dbReference type="PROSITE" id="PS01162">
    <property type="entry name" value="QOR_ZETA_CRYSTAL"/>
    <property type="match status" value="1"/>
</dbReference>
<evidence type="ECO:0000313" key="4">
    <source>
        <dbReference type="Proteomes" id="UP001247620"/>
    </source>
</evidence>
<keyword evidence="1" id="KW-0560">Oxidoreductase</keyword>
<feature type="domain" description="Enoyl reductase (ER)" evidence="2">
    <location>
        <begin position="10"/>
        <end position="314"/>
    </location>
</feature>
<dbReference type="RefSeq" id="WP_310096200.1">
    <property type="nucleotide sequence ID" value="NZ_JAVDUU010000002.1"/>
</dbReference>
<dbReference type="PANTHER" id="PTHR11695:SF294">
    <property type="entry name" value="RETICULON-4-INTERACTING PROTEIN 1, MITOCHONDRIAL"/>
    <property type="match status" value="1"/>
</dbReference>
<organism evidence="3 4">
    <name type="scientific">Mucilaginibacter pocheonensis</name>
    <dbReference type="NCBI Taxonomy" id="398050"/>
    <lineage>
        <taxon>Bacteria</taxon>
        <taxon>Pseudomonadati</taxon>
        <taxon>Bacteroidota</taxon>
        <taxon>Sphingobacteriia</taxon>
        <taxon>Sphingobacteriales</taxon>
        <taxon>Sphingobacteriaceae</taxon>
        <taxon>Mucilaginibacter</taxon>
    </lineage>
</organism>
<dbReference type="SUPFAM" id="SSF50129">
    <property type="entry name" value="GroES-like"/>
    <property type="match status" value="1"/>
</dbReference>
<reference evidence="3 4" key="1">
    <citation type="submission" date="2023-07" db="EMBL/GenBank/DDBJ databases">
        <title>Sorghum-associated microbial communities from plants grown in Nebraska, USA.</title>
        <authorList>
            <person name="Schachtman D."/>
        </authorList>
    </citation>
    <scope>NUCLEOTIDE SEQUENCE [LARGE SCALE GENOMIC DNA]</scope>
    <source>
        <strain evidence="3 4">3262</strain>
    </source>
</reference>